<dbReference type="GO" id="GO:0005737">
    <property type="term" value="C:cytoplasm"/>
    <property type="evidence" value="ECO:0007669"/>
    <property type="project" value="UniProtKB-SubCell"/>
</dbReference>
<evidence type="ECO:0000256" key="2">
    <source>
        <dbReference type="ARBA" id="ARBA00022448"/>
    </source>
</evidence>
<dbReference type="Proteomes" id="UP000095553">
    <property type="component" value="Unassembled WGS sequence"/>
</dbReference>
<dbReference type="Pfam" id="PF03610">
    <property type="entry name" value="EIIA-man"/>
    <property type="match status" value="1"/>
</dbReference>
<dbReference type="SUPFAM" id="SSF53062">
    <property type="entry name" value="PTS system fructose IIA component-like"/>
    <property type="match status" value="1"/>
</dbReference>
<reference evidence="9 10" key="1">
    <citation type="submission" date="2015-09" db="EMBL/GenBank/DDBJ databases">
        <authorList>
            <consortium name="Pathogen Informatics"/>
        </authorList>
    </citation>
    <scope>NUCLEOTIDE SEQUENCE [LARGE SCALE GENOMIC DNA]</scope>
    <source>
        <strain evidence="9 10">2789STDY5834959</strain>
    </source>
</reference>
<dbReference type="EMBL" id="CYXY01000005">
    <property type="protein sequence ID" value="CUM85875.1"/>
    <property type="molecule type" value="Genomic_DNA"/>
</dbReference>
<evidence type="ECO:0000256" key="4">
    <source>
        <dbReference type="ARBA" id="ARBA00022553"/>
    </source>
</evidence>
<dbReference type="PROSITE" id="PS51096">
    <property type="entry name" value="PTS_EIIA_TYPE_4"/>
    <property type="match status" value="1"/>
</dbReference>
<evidence type="ECO:0000256" key="1">
    <source>
        <dbReference type="ARBA" id="ARBA00004496"/>
    </source>
</evidence>
<dbReference type="AlphaFoldDB" id="A0A173S7L5"/>
<keyword evidence="2" id="KW-0813">Transport</keyword>
<dbReference type="GO" id="GO:0016773">
    <property type="term" value="F:phosphotransferase activity, alcohol group as acceptor"/>
    <property type="evidence" value="ECO:0007669"/>
    <property type="project" value="InterPro"/>
</dbReference>
<evidence type="ECO:0000256" key="5">
    <source>
        <dbReference type="ARBA" id="ARBA00022597"/>
    </source>
</evidence>
<sequence length="198" mass="21807">MKKTDFQDEKVAVLLRKRGINENFEKTSGKYFQNYAVTMKSSMKGNLKKGEKMVGVLIATHGGFAEGILNAVELIAGKQEGVKTIGLFHGDGIDEFSDKVQTAYEELDDGDGVLVFVDIFGGSPSNAVMKLISQKPEVKAIAGLNMPMLVEAFLTREGSTVEELCDRCKQAGVQNQVLVHEKYQELTQSMTQDDDDDF</sequence>
<evidence type="ECO:0000256" key="6">
    <source>
        <dbReference type="ARBA" id="ARBA00022679"/>
    </source>
</evidence>
<dbReference type="Gene3D" id="3.40.50.510">
    <property type="entry name" value="Phosphotransferase system, mannose-type IIA component"/>
    <property type="match status" value="1"/>
</dbReference>
<protein>
    <submittedName>
        <fullName evidence="9">EIIAB-Man</fullName>
    </submittedName>
</protein>
<keyword evidence="6" id="KW-0808">Transferase</keyword>
<accession>A0A173S7L5</accession>
<proteinExistence type="predicted"/>
<dbReference type="GO" id="GO:0009401">
    <property type="term" value="P:phosphoenolpyruvate-dependent sugar phosphotransferase system"/>
    <property type="evidence" value="ECO:0007669"/>
    <property type="project" value="UniProtKB-KW"/>
</dbReference>
<dbReference type="InterPro" id="IPR004701">
    <property type="entry name" value="PTS_EIIA_man-typ"/>
</dbReference>
<evidence type="ECO:0000256" key="3">
    <source>
        <dbReference type="ARBA" id="ARBA00022490"/>
    </source>
</evidence>
<dbReference type="InterPro" id="IPR036662">
    <property type="entry name" value="PTS_EIIA_man-typ_sf"/>
</dbReference>
<dbReference type="InterPro" id="IPR013789">
    <property type="entry name" value="PTS_EIIA_man"/>
</dbReference>
<evidence type="ECO:0000256" key="7">
    <source>
        <dbReference type="ARBA" id="ARBA00022683"/>
    </source>
</evidence>
<dbReference type="RefSeq" id="WP_242852442.1">
    <property type="nucleotide sequence ID" value="NZ_CYXY01000005.1"/>
</dbReference>
<keyword evidence="3" id="KW-0963">Cytoplasm</keyword>
<dbReference type="PANTHER" id="PTHR33799:SF1">
    <property type="entry name" value="PTS SYSTEM MANNOSE-SPECIFIC EIIAB COMPONENT-RELATED"/>
    <property type="match status" value="1"/>
</dbReference>
<dbReference type="PANTHER" id="PTHR33799">
    <property type="entry name" value="PTS PERMEASE-RELATED-RELATED"/>
    <property type="match status" value="1"/>
</dbReference>
<keyword evidence="7" id="KW-0598">Phosphotransferase system</keyword>
<dbReference type="GO" id="GO:0016301">
    <property type="term" value="F:kinase activity"/>
    <property type="evidence" value="ECO:0007669"/>
    <property type="project" value="UniProtKB-KW"/>
</dbReference>
<dbReference type="NCBIfam" id="TIGR00824">
    <property type="entry name" value="EIIA-man"/>
    <property type="match status" value="1"/>
</dbReference>
<evidence type="ECO:0000256" key="8">
    <source>
        <dbReference type="ARBA" id="ARBA00022777"/>
    </source>
</evidence>
<evidence type="ECO:0000313" key="9">
    <source>
        <dbReference type="EMBL" id="CUM85875.1"/>
    </source>
</evidence>
<dbReference type="GO" id="GO:0016020">
    <property type="term" value="C:membrane"/>
    <property type="evidence" value="ECO:0007669"/>
    <property type="project" value="InterPro"/>
</dbReference>
<gene>
    <name evidence="9" type="primary">manX_3</name>
    <name evidence="9" type="ORF">ERS852571_00990</name>
</gene>
<comment type="subcellular location">
    <subcellularLocation>
        <location evidence="1">Cytoplasm</location>
    </subcellularLocation>
</comment>
<name>A0A173S7L5_ANAHA</name>
<keyword evidence="4" id="KW-0597">Phosphoprotein</keyword>
<keyword evidence="8" id="KW-0418">Kinase</keyword>
<keyword evidence="5" id="KW-0762">Sugar transport</keyword>
<dbReference type="InterPro" id="IPR033887">
    <property type="entry name" value="PTS_IIA_man"/>
</dbReference>
<dbReference type="CDD" id="cd00006">
    <property type="entry name" value="PTS_IIA_man"/>
    <property type="match status" value="1"/>
</dbReference>
<dbReference type="InterPro" id="IPR051471">
    <property type="entry name" value="Bacterial_PTS_sugar_comp"/>
</dbReference>
<evidence type="ECO:0000313" key="10">
    <source>
        <dbReference type="Proteomes" id="UP000095553"/>
    </source>
</evidence>
<organism evidence="9 10">
    <name type="scientific">Anaerostipes hadrus</name>
    <dbReference type="NCBI Taxonomy" id="649756"/>
    <lineage>
        <taxon>Bacteria</taxon>
        <taxon>Bacillati</taxon>
        <taxon>Bacillota</taxon>
        <taxon>Clostridia</taxon>
        <taxon>Lachnospirales</taxon>
        <taxon>Lachnospiraceae</taxon>
        <taxon>Anaerostipes</taxon>
    </lineage>
</organism>